<dbReference type="InterPro" id="IPR010982">
    <property type="entry name" value="Lambda_DNA-bd_dom_sf"/>
</dbReference>
<dbReference type="PROSITE" id="PS50943">
    <property type="entry name" value="HTH_CROC1"/>
    <property type="match status" value="1"/>
</dbReference>
<dbReference type="SUPFAM" id="SSF47413">
    <property type="entry name" value="lambda repressor-like DNA-binding domains"/>
    <property type="match status" value="1"/>
</dbReference>
<dbReference type="InterPro" id="IPR011990">
    <property type="entry name" value="TPR-like_helical_dom_sf"/>
</dbReference>
<gene>
    <name evidence="2" type="ordered locus">BBR47_28420</name>
</gene>
<dbReference type="EMBL" id="AP008955">
    <property type="protein sequence ID" value="BAH43819.1"/>
    <property type="molecule type" value="Genomic_DNA"/>
</dbReference>
<dbReference type="Gene3D" id="1.10.260.40">
    <property type="entry name" value="lambda repressor-like DNA-binding domains"/>
    <property type="match status" value="1"/>
</dbReference>
<evidence type="ECO:0000313" key="3">
    <source>
        <dbReference type="Proteomes" id="UP000001877"/>
    </source>
</evidence>
<dbReference type="KEGG" id="bbe:BBR47_28420"/>
<name>C0ZDG0_BREBN</name>
<dbReference type="STRING" id="358681.BBR47_28420"/>
<dbReference type="Proteomes" id="UP000001877">
    <property type="component" value="Chromosome"/>
</dbReference>
<protein>
    <submittedName>
        <fullName evidence="2">Putative DNA-binding protein</fullName>
    </submittedName>
</protein>
<dbReference type="CDD" id="cd00093">
    <property type="entry name" value="HTH_XRE"/>
    <property type="match status" value="1"/>
</dbReference>
<dbReference type="Gene3D" id="1.25.40.10">
    <property type="entry name" value="Tetratricopeptide repeat domain"/>
    <property type="match status" value="1"/>
</dbReference>
<keyword evidence="3" id="KW-1185">Reference proteome</keyword>
<accession>C0ZDG0</accession>
<keyword evidence="2" id="KW-0238">DNA-binding</keyword>
<organism evidence="2 3">
    <name type="scientific">Brevibacillus brevis (strain 47 / JCM 6285 / NBRC 100599)</name>
    <dbReference type="NCBI Taxonomy" id="358681"/>
    <lineage>
        <taxon>Bacteria</taxon>
        <taxon>Bacillati</taxon>
        <taxon>Bacillota</taxon>
        <taxon>Bacilli</taxon>
        <taxon>Bacillales</taxon>
        <taxon>Paenibacillaceae</taxon>
        <taxon>Brevibacillus</taxon>
    </lineage>
</organism>
<dbReference type="HOGENOM" id="CLU_046846_1_0_9"/>
<dbReference type="Pfam" id="PF01381">
    <property type="entry name" value="HTH_3"/>
    <property type="match status" value="1"/>
</dbReference>
<evidence type="ECO:0000259" key="1">
    <source>
        <dbReference type="PROSITE" id="PS50943"/>
    </source>
</evidence>
<proteinExistence type="predicted"/>
<dbReference type="SUPFAM" id="SSF48452">
    <property type="entry name" value="TPR-like"/>
    <property type="match status" value="1"/>
</dbReference>
<feature type="domain" description="HTH cro/C1-type" evidence="1">
    <location>
        <begin position="16"/>
        <end position="72"/>
    </location>
</feature>
<dbReference type="SMART" id="SM00530">
    <property type="entry name" value="HTH_XRE"/>
    <property type="match status" value="1"/>
</dbReference>
<dbReference type="RefSeq" id="WP_015891139.1">
    <property type="nucleotide sequence ID" value="NC_012491.1"/>
</dbReference>
<evidence type="ECO:0000313" key="2">
    <source>
        <dbReference type="EMBL" id="BAH43819.1"/>
    </source>
</evidence>
<sequence length="466" mass="54017">MGGLQGTLHQSLRSEIEQHRRARGYTLSKLGDLTGINPGTLSEILNGKPPRAITISQLDALAEVFGYEPGWMYELYPDECLYEGKISRPRLIPYLIRSAENGRKDCIEAVASQLLENPKNISILFTVAEQLYEDGKLGKAVPFYEYVIENEKDSYSTQFVMSHYRLFQAILGTNADENEKAVIRFSPYRKRLPETDQLDALLNLSKVCFTLQKWSEAETYADELRGLSNIFYQDKLQKCRKNRTTELIKTERPLVYYYGMGYLYKGLVLQMQGAYSQSKEYVQAYADLHWFELLDDEGIRIVERFTVFARANFYTLEVLMGNEKIIKEYTDYLAEQPVEILPGLVTIMEAANKYHFCVDEVLLRLSGDIARFHERTMLVNMVQHLQYRYQKAKYDFTKGRIESGINETLHCFVLSDLMNRHYDALQCVQLFEKYRHLASPSQILQYQAIVIGEKKAEATCIDEYEL</sequence>
<reference evidence="2 3" key="1">
    <citation type="submission" date="2005-03" db="EMBL/GenBank/DDBJ databases">
        <title>Brevibacillus brevis strain 47, complete genome.</title>
        <authorList>
            <person name="Hosoyama A."/>
            <person name="Yamada R."/>
            <person name="Hongo Y."/>
            <person name="Terui Y."/>
            <person name="Ankai A."/>
            <person name="Masuyama W."/>
            <person name="Sekiguchi M."/>
            <person name="Takeda T."/>
            <person name="Asano K."/>
            <person name="Ohji S."/>
            <person name="Ichikawa N."/>
            <person name="Narita S."/>
            <person name="Aoki N."/>
            <person name="Miura H."/>
            <person name="Matsushita S."/>
            <person name="Sekigawa T."/>
            <person name="Yamagata H."/>
            <person name="Yoshikawa H."/>
            <person name="Udaka S."/>
            <person name="Tanikawa S."/>
            <person name="Fujita N."/>
        </authorList>
    </citation>
    <scope>NUCLEOTIDE SEQUENCE [LARGE SCALE GENOMIC DNA]</scope>
    <source>
        <strain evidence="3">47 / JCM 6285 / NBRC 100599</strain>
    </source>
</reference>
<dbReference type="eggNOG" id="COG0457">
    <property type="taxonomic scope" value="Bacteria"/>
</dbReference>
<dbReference type="InterPro" id="IPR001387">
    <property type="entry name" value="Cro/C1-type_HTH"/>
</dbReference>
<dbReference type="AlphaFoldDB" id="C0ZDG0"/>
<dbReference type="GO" id="GO:0003677">
    <property type="term" value="F:DNA binding"/>
    <property type="evidence" value="ECO:0007669"/>
    <property type="project" value="UniProtKB-KW"/>
</dbReference>